<dbReference type="Gene3D" id="1.10.1790.20">
    <property type="match status" value="1"/>
</dbReference>
<keyword evidence="6" id="KW-0479">Metal-binding</keyword>
<dbReference type="Gene3D" id="1.10.132.30">
    <property type="match status" value="1"/>
</dbReference>
<keyword evidence="3" id="KW-0240">DNA-directed RNA polymerase</keyword>
<dbReference type="Proteomes" id="UP000789831">
    <property type="component" value="Unassembled WGS sequence"/>
</dbReference>
<dbReference type="PANTHER" id="PTHR19376:SF54">
    <property type="entry name" value="DNA-DIRECTED RNA POLYMERASE SUBUNIT BETA"/>
    <property type="match status" value="1"/>
</dbReference>
<evidence type="ECO:0000256" key="6">
    <source>
        <dbReference type="ARBA" id="ARBA00022723"/>
    </source>
</evidence>
<keyword evidence="5" id="KW-0548">Nucleotidyltransferase</keyword>
<comment type="function">
    <text evidence="1">DNA-dependent RNA polymerase catalyzes the transcription of DNA into RNA using the four ribonucleoside triphosphates as substrates.</text>
</comment>
<comment type="caution">
    <text evidence="10">The sequence shown here is derived from an EMBL/GenBank/DDBJ whole genome shotgun (WGS) entry which is preliminary data.</text>
</comment>
<evidence type="ECO:0000256" key="1">
    <source>
        <dbReference type="ARBA" id="ARBA00004026"/>
    </source>
</evidence>
<evidence type="ECO:0000313" key="10">
    <source>
        <dbReference type="EMBL" id="CAG8577173.1"/>
    </source>
</evidence>
<keyword evidence="11" id="KW-1185">Reference proteome</keyword>
<dbReference type="GO" id="GO:0006351">
    <property type="term" value="P:DNA-templated transcription"/>
    <property type="evidence" value="ECO:0007669"/>
    <property type="project" value="InterPro"/>
</dbReference>
<dbReference type="InterPro" id="IPR007081">
    <property type="entry name" value="RNA_pol_Rpb1_5"/>
</dbReference>
<accession>A0A9N9BRI5</accession>
<dbReference type="OrthoDB" id="2405767at2759"/>
<keyword evidence="7" id="KW-0804">Transcription</keyword>
<dbReference type="SUPFAM" id="SSF64484">
    <property type="entry name" value="beta and beta-prime subunits of DNA dependent RNA-polymerase"/>
    <property type="match status" value="1"/>
</dbReference>
<comment type="catalytic activity">
    <reaction evidence="8">
        <text>RNA(n) + a ribonucleoside 5'-triphosphate = RNA(n+1) + diphosphate</text>
        <dbReference type="Rhea" id="RHEA:21248"/>
        <dbReference type="Rhea" id="RHEA-COMP:14527"/>
        <dbReference type="Rhea" id="RHEA-COMP:17342"/>
        <dbReference type="ChEBI" id="CHEBI:33019"/>
        <dbReference type="ChEBI" id="CHEBI:61557"/>
        <dbReference type="ChEBI" id="CHEBI:140395"/>
        <dbReference type="EC" id="2.7.7.6"/>
    </reaction>
</comment>
<dbReference type="CDD" id="cd02655">
    <property type="entry name" value="RNAP_beta'_C"/>
    <property type="match status" value="1"/>
</dbReference>
<gene>
    <name evidence="10" type="ORF">AGERDE_LOCUS7939</name>
</gene>
<protein>
    <recommendedName>
        <fullName evidence="2">DNA-directed RNA polymerase</fullName>
        <ecNumber evidence="2">2.7.7.6</ecNumber>
    </recommendedName>
</protein>
<evidence type="ECO:0000259" key="9">
    <source>
        <dbReference type="Pfam" id="PF04998"/>
    </source>
</evidence>
<dbReference type="PANTHER" id="PTHR19376">
    <property type="entry name" value="DNA-DIRECTED RNA POLYMERASE"/>
    <property type="match status" value="1"/>
</dbReference>
<evidence type="ECO:0000256" key="8">
    <source>
        <dbReference type="ARBA" id="ARBA00048552"/>
    </source>
</evidence>
<organism evidence="10 11">
    <name type="scientific">Ambispora gerdemannii</name>
    <dbReference type="NCBI Taxonomy" id="144530"/>
    <lineage>
        <taxon>Eukaryota</taxon>
        <taxon>Fungi</taxon>
        <taxon>Fungi incertae sedis</taxon>
        <taxon>Mucoromycota</taxon>
        <taxon>Glomeromycotina</taxon>
        <taxon>Glomeromycetes</taxon>
        <taxon>Archaeosporales</taxon>
        <taxon>Ambisporaceae</taxon>
        <taxon>Ambispora</taxon>
    </lineage>
</organism>
<dbReference type="GO" id="GO:0003899">
    <property type="term" value="F:DNA-directed RNA polymerase activity"/>
    <property type="evidence" value="ECO:0007669"/>
    <property type="project" value="UniProtKB-EC"/>
</dbReference>
<dbReference type="Gene3D" id="1.10.150.390">
    <property type="match status" value="1"/>
</dbReference>
<dbReference type="InterPro" id="IPR045867">
    <property type="entry name" value="DNA-dir_RpoC_beta_prime"/>
</dbReference>
<evidence type="ECO:0000256" key="3">
    <source>
        <dbReference type="ARBA" id="ARBA00022478"/>
    </source>
</evidence>
<dbReference type="AlphaFoldDB" id="A0A9N9BRI5"/>
<evidence type="ECO:0000256" key="7">
    <source>
        <dbReference type="ARBA" id="ARBA00023163"/>
    </source>
</evidence>
<evidence type="ECO:0000256" key="5">
    <source>
        <dbReference type="ARBA" id="ARBA00022695"/>
    </source>
</evidence>
<dbReference type="EC" id="2.7.7.6" evidence="2"/>
<dbReference type="GO" id="GO:0003677">
    <property type="term" value="F:DNA binding"/>
    <property type="evidence" value="ECO:0007669"/>
    <property type="project" value="InterPro"/>
</dbReference>
<keyword evidence="4" id="KW-0808">Transferase</keyword>
<evidence type="ECO:0000256" key="4">
    <source>
        <dbReference type="ARBA" id="ARBA00022679"/>
    </source>
</evidence>
<dbReference type="Pfam" id="PF04998">
    <property type="entry name" value="RNA_pol_Rpb1_5"/>
    <property type="match status" value="1"/>
</dbReference>
<dbReference type="GO" id="GO:0000428">
    <property type="term" value="C:DNA-directed RNA polymerase complex"/>
    <property type="evidence" value="ECO:0007669"/>
    <property type="project" value="UniProtKB-KW"/>
</dbReference>
<proteinExistence type="predicted"/>
<dbReference type="Gene3D" id="2.40.50.100">
    <property type="match status" value="1"/>
</dbReference>
<reference evidence="10" key="1">
    <citation type="submission" date="2021-06" db="EMBL/GenBank/DDBJ databases">
        <authorList>
            <person name="Kallberg Y."/>
            <person name="Tangrot J."/>
            <person name="Rosling A."/>
        </authorList>
    </citation>
    <scope>NUCLEOTIDE SEQUENCE</scope>
    <source>
        <strain evidence="10">MT106</strain>
    </source>
</reference>
<dbReference type="EMBL" id="CAJVPL010001556">
    <property type="protein sequence ID" value="CAG8577173.1"/>
    <property type="molecule type" value="Genomic_DNA"/>
</dbReference>
<dbReference type="InterPro" id="IPR038120">
    <property type="entry name" value="Rpb1_funnel_sf"/>
</dbReference>
<feature type="domain" description="RNA polymerase Rpb1" evidence="9">
    <location>
        <begin position="137"/>
        <end position="446"/>
    </location>
</feature>
<evidence type="ECO:0000313" key="11">
    <source>
        <dbReference type="Proteomes" id="UP000789831"/>
    </source>
</evidence>
<evidence type="ECO:0000256" key="2">
    <source>
        <dbReference type="ARBA" id="ARBA00012418"/>
    </source>
</evidence>
<name>A0A9N9BRI5_9GLOM</name>
<sequence length="547" mass="61295">MIEFLDQLKRVGFDYATYSGISISPFELGEIIVKEKTLKEAEKKVTEIDKHFVQGFYNEAEKKQKKIAVWEDCKENLQNQLVANLEKKHTTSFYHIWDSGARASGESLTQIFAMRGNTTNYLGEVIETPITSSLWEGLSPFEFFISVYGAVKGMIDIALKTAEAGYLTRRLVEASQSLSIISLDCGTDSNILAEENDTPLAKRIYGRYLAQDISNKKEGIILTRGTLLLEKEAKIIRKNKISAVRVFSPLTCQLVEGICQKCYGLDLSKPGEAIALGTAVGIIAAQSLGEPGTQLTMRTFHSGGIIGDEDITQGLPKVKQIFDNVKPDKQEKSILAKISGEIISVEEKIIRQKDDNGQEIIYPLGKKKKVRFNQGDIVKKGERITSGKIDLEEYLEIMGRDICQNYIKEEVRKVYDNQGIDIDEKHIEIFARQMLSKVEIMSGGDSEYLAGDMVNYQQLEKVNQVLVVNKKKPASFKNVISSLKDLASYPDSFLAGISFQNTLKSLVNYSLYQPVDYLRGSKENLIAGQLIPVGSGFKERERFLKNK</sequence>